<keyword evidence="1" id="KW-1133">Transmembrane helix</keyword>
<gene>
    <name evidence="2" type="ORF">SAMN05216323_10096</name>
</gene>
<dbReference type="STRING" id="1640674.SAMN05216323_10096"/>
<proteinExistence type="predicted"/>
<feature type="transmembrane region" description="Helical" evidence="1">
    <location>
        <begin position="146"/>
        <end position="169"/>
    </location>
</feature>
<feature type="transmembrane region" description="Helical" evidence="1">
    <location>
        <begin position="40"/>
        <end position="61"/>
    </location>
</feature>
<sequence length="192" mass="22380">MTAKDIMKICEGESIANIDEFVTKMKREDAHNLGIAKKLYVVYFLGTFLYGGLFVLSIMAGDGFWKAFSWFLFTLAFVVCAVVFRMSKTLYNRVDYSVSVIEMLRQARFRYRFWQPMVWLALLGVLLVDIGASINMSFHMEMGWSMWTNIGVINLFLVPLFLGAFFFGWRKWKKRSKPIYDYASEVLKDAEQ</sequence>
<keyword evidence="3" id="KW-1185">Reference proteome</keyword>
<organism evidence="2 3">
    <name type="scientific">Williamwhitmania taraxaci</name>
    <dbReference type="NCBI Taxonomy" id="1640674"/>
    <lineage>
        <taxon>Bacteria</taxon>
        <taxon>Pseudomonadati</taxon>
        <taxon>Bacteroidota</taxon>
        <taxon>Bacteroidia</taxon>
        <taxon>Bacteroidales</taxon>
        <taxon>Williamwhitmaniaceae</taxon>
        <taxon>Williamwhitmania</taxon>
    </lineage>
</organism>
<evidence type="ECO:0000313" key="2">
    <source>
        <dbReference type="EMBL" id="SDB91433.1"/>
    </source>
</evidence>
<dbReference type="RefSeq" id="WP_092435955.1">
    <property type="nucleotide sequence ID" value="NZ_FMYP01000009.1"/>
</dbReference>
<dbReference type="AlphaFoldDB" id="A0A1G6HB98"/>
<keyword evidence="1" id="KW-0812">Transmembrane</keyword>
<dbReference type="EMBL" id="FMYP01000009">
    <property type="protein sequence ID" value="SDB91433.1"/>
    <property type="molecule type" value="Genomic_DNA"/>
</dbReference>
<keyword evidence="1" id="KW-0472">Membrane</keyword>
<evidence type="ECO:0000256" key="1">
    <source>
        <dbReference type="SAM" id="Phobius"/>
    </source>
</evidence>
<feature type="transmembrane region" description="Helical" evidence="1">
    <location>
        <begin position="67"/>
        <end position="84"/>
    </location>
</feature>
<name>A0A1G6HB98_9BACT</name>
<evidence type="ECO:0000313" key="3">
    <source>
        <dbReference type="Proteomes" id="UP000199452"/>
    </source>
</evidence>
<dbReference type="Proteomes" id="UP000199452">
    <property type="component" value="Unassembled WGS sequence"/>
</dbReference>
<protein>
    <submittedName>
        <fullName evidence="2">Uncharacterized protein</fullName>
    </submittedName>
</protein>
<feature type="transmembrane region" description="Helical" evidence="1">
    <location>
        <begin position="113"/>
        <end position="134"/>
    </location>
</feature>
<accession>A0A1G6HB98</accession>
<reference evidence="2 3" key="1">
    <citation type="submission" date="2016-09" db="EMBL/GenBank/DDBJ databases">
        <authorList>
            <person name="Capua I."/>
            <person name="De Benedictis P."/>
            <person name="Joannis T."/>
            <person name="Lombin L.H."/>
            <person name="Cattoli G."/>
        </authorList>
    </citation>
    <scope>NUCLEOTIDE SEQUENCE [LARGE SCALE GENOMIC DNA]</scope>
    <source>
        <strain evidence="2 3">A7P-90m</strain>
    </source>
</reference>